<dbReference type="STRING" id="137246.A0A401TVD6"/>
<dbReference type="InterPro" id="IPR036757">
    <property type="entry name" value="TFR-like_dimer_dom_sf"/>
</dbReference>
<dbReference type="OrthoDB" id="5841748at2759"/>
<protein>
    <submittedName>
        <fullName evidence="1">Uncharacterized protein</fullName>
    </submittedName>
</protein>
<comment type="caution">
    <text evidence="1">The sequence shown here is derived from an EMBL/GenBank/DDBJ whole genome shotgun (WGS) entry which is preliminary data.</text>
</comment>
<sequence length="122" mass="13316">MPPAPPTSPHLAPPRPSCLGAYQSRGLTLRWLYSARGDFLRAAERLNNLISTSAVDNEALNRMYNDKIMRVSVRLGYAYPKGVCNGSSVMGQPLTTPSILSQQQSDCQGVRRSLLKPIAEGD</sequence>
<dbReference type="AlphaFoldDB" id="A0A401TVD6"/>
<gene>
    <name evidence="1" type="ORF">chiPu_0030972</name>
</gene>
<dbReference type="Proteomes" id="UP000287033">
    <property type="component" value="Unassembled WGS sequence"/>
</dbReference>
<organism evidence="1 2">
    <name type="scientific">Chiloscyllium punctatum</name>
    <name type="common">Brownbanded bambooshark</name>
    <name type="synonym">Hemiscyllium punctatum</name>
    <dbReference type="NCBI Taxonomy" id="137246"/>
    <lineage>
        <taxon>Eukaryota</taxon>
        <taxon>Metazoa</taxon>
        <taxon>Chordata</taxon>
        <taxon>Craniata</taxon>
        <taxon>Vertebrata</taxon>
        <taxon>Chondrichthyes</taxon>
        <taxon>Elasmobranchii</taxon>
        <taxon>Galeomorphii</taxon>
        <taxon>Galeoidea</taxon>
        <taxon>Orectolobiformes</taxon>
        <taxon>Hemiscylliidae</taxon>
        <taxon>Chiloscyllium</taxon>
    </lineage>
</organism>
<evidence type="ECO:0000313" key="1">
    <source>
        <dbReference type="EMBL" id="GCC46601.1"/>
    </source>
</evidence>
<proteinExistence type="predicted"/>
<dbReference type="EMBL" id="BEZZ01197906">
    <property type="protein sequence ID" value="GCC46601.1"/>
    <property type="molecule type" value="Genomic_DNA"/>
</dbReference>
<accession>A0A401TVD6</accession>
<name>A0A401TVD6_CHIPU</name>
<reference evidence="1 2" key="1">
    <citation type="journal article" date="2018" name="Nat. Ecol. Evol.">
        <title>Shark genomes provide insights into elasmobranch evolution and the origin of vertebrates.</title>
        <authorList>
            <person name="Hara Y"/>
            <person name="Yamaguchi K"/>
            <person name="Onimaru K"/>
            <person name="Kadota M"/>
            <person name="Koyanagi M"/>
            <person name="Keeley SD"/>
            <person name="Tatsumi K"/>
            <person name="Tanaka K"/>
            <person name="Motone F"/>
            <person name="Kageyama Y"/>
            <person name="Nozu R"/>
            <person name="Adachi N"/>
            <person name="Nishimura O"/>
            <person name="Nakagawa R"/>
            <person name="Tanegashima C"/>
            <person name="Kiyatake I"/>
            <person name="Matsumoto R"/>
            <person name="Murakumo K"/>
            <person name="Nishida K"/>
            <person name="Terakita A"/>
            <person name="Kuratani S"/>
            <person name="Sato K"/>
            <person name="Hyodo S Kuraku.S."/>
        </authorList>
    </citation>
    <scope>NUCLEOTIDE SEQUENCE [LARGE SCALE GENOMIC DNA]</scope>
</reference>
<dbReference type="Gene3D" id="1.20.930.40">
    <property type="entry name" value="Transferrin receptor-like, dimerisation domain"/>
    <property type="match status" value="1"/>
</dbReference>
<keyword evidence="2" id="KW-1185">Reference proteome</keyword>
<dbReference type="SUPFAM" id="SSF47672">
    <property type="entry name" value="Transferrin receptor-like dimerisation domain"/>
    <property type="match status" value="1"/>
</dbReference>
<evidence type="ECO:0000313" key="2">
    <source>
        <dbReference type="Proteomes" id="UP000287033"/>
    </source>
</evidence>